<evidence type="ECO:0000313" key="2">
    <source>
        <dbReference type="Proteomes" id="UP001279734"/>
    </source>
</evidence>
<comment type="caution">
    <text evidence="1">The sequence shown here is derived from an EMBL/GenBank/DDBJ whole genome shotgun (WGS) entry which is preliminary data.</text>
</comment>
<proteinExistence type="predicted"/>
<name>A0AAD3S637_NEPGR</name>
<sequence>MRSFGPAEDAAGILCQEVSAAGYEILLDLFLRALLMAADAGNAEPGSLDLADAGIAAAPEVVGFAASVEWGAGLNAAHEMLLRLGPCIAVGPSVELAPDGATVDCCDAGKWLSNAFSCSYATGIGMVATRIFIAGVMHIHCRSGHVYFETRVPSVHKNAGVACAMRNLTRVSRERTISSL</sequence>
<dbReference type="Proteomes" id="UP001279734">
    <property type="component" value="Unassembled WGS sequence"/>
</dbReference>
<dbReference type="AlphaFoldDB" id="A0AAD3S637"/>
<protein>
    <submittedName>
        <fullName evidence="1">Uncharacterized protein</fullName>
    </submittedName>
</protein>
<dbReference type="EMBL" id="BSYO01000005">
    <property type="protein sequence ID" value="GMH04970.1"/>
    <property type="molecule type" value="Genomic_DNA"/>
</dbReference>
<reference evidence="1" key="1">
    <citation type="submission" date="2023-05" db="EMBL/GenBank/DDBJ databases">
        <title>Nepenthes gracilis genome sequencing.</title>
        <authorList>
            <person name="Fukushima K."/>
        </authorList>
    </citation>
    <scope>NUCLEOTIDE SEQUENCE</scope>
    <source>
        <strain evidence="1">SING2019-196</strain>
    </source>
</reference>
<organism evidence="1 2">
    <name type="scientific">Nepenthes gracilis</name>
    <name type="common">Slender pitcher plant</name>
    <dbReference type="NCBI Taxonomy" id="150966"/>
    <lineage>
        <taxon>Eukaryota</taxon>
        <taxon>Viridiplantae</taxon>
        <taxon>Streptophyta</taxon>
        <taxon>Embryophyta</taxon>
        <taxon>Tracheophyta</taxon>
        <taxon>Spermatophyta</taxon>
        <taxon>Magnoliopsida</taxon>
        <taxon>eudicotyledons</taxon>
        <taxon>Gunneridae</taxon>
        <taxon>Pentapetalae</taxon>
        <taxon>Caryophyllales</taxon>
        <taxon>Nepenthaceae</taxon>
        <taxon>Nepenthes</taxon>
    </lineage>
</organism>
<accession>A0AAD3S637</accession>
<keyword evidence="2" id="KW-1185">Reference proteome</keyword>
<gene>
    <name evidence="1" type="ORF">Nepgr_006810</name>
</gene>
<evidence type="ECO:0000313" key="1">
    <source>
        <dbReference type="EMBL" id="GMH04970.1"/>
    </source>
</evidence>